<dbReference type="Proteomes" id="UP001516400">
    <property type="component" value="Unassembled WGS sequence"/>
</dbReference>
<keyword evidence="2" id="KW-1185">Reference proteome</keyword>
<sequence>MHISDKPLINMAAMNVHAPSSGDEIHVKSEKMKELNDSNSDMGEYYSSTFDDSHQDHNISVIDKQALPVPKLTTGPAFYCRKTWLCNTGIHDCGCKKICLFGVKTLPKKAATK</sequence>
<comment type="caution">
    <text evidence="1">The sequence shown here is derived from an EMBL/GenBank/DDBJ whole genome shotgun (WGS) entry which is preliminary data.</text>
</comment>
<evidence type="ECO:0000313" key="1">
    <source>
        <dbReference type="EMBL" id="KAL3276960.1"/>
    </source>
</evidence>
<evidence type="ECO:0000313" key="2">
    <source>
        <dbReference type="Proteomes" id="UP001516400"/>
    </source>
</evidence>
<organism evidence="1 2">
    <name type="scientific">Cryptolaemus montrouzieri</name>
    <dbReference type="NCBI Taxonomy" id="559131"/>
    <lineage>
        <taxon>Eukaryota</taxon>
        <taxon>Metazoa</taxon>
        <taxon>Ecdysozoa</taxon>
        <taxon>Arthropoda</taxon>
        <taxon>Hexapoda</taxon>
        <taxon>Insecta</taxon>
        <taxon>Pterygota</taxon>
        <taxon>Neoptera</taxon>
        <taxon>Endopterygota</taxon>
        <taxon>Coleoptera</taxon>
        <taxon>Polyphaga</taxon>
        <taxon>Cucujiformia</taxon>
        <taxon>Coccinelloidea</taxon>
        <taxon>Coccinellidae</taxon>
        <taxon>Scymninae</taxon>
        <taxon>Scymnini</taxon>
        <taxon>Cryptolaemus</taxon>
    </lineage>
</organism>
<dbReference type="AlphaFoldDB" id="A0ABD2NDY0"/>
<accession>A0ABD2NDY0</accession>
<gene>
    <name evidence="1" type="ORF">HHI36_012325</name>
</gene>
<proteinExistence type="predicted"/>
<name>A0ABD2NDY0_9CUCU</name>
<dbReference type="EMBL" id="JABFTP020000103">
    <property type="protein sequence ID" value="KAL3276960.1"/>
    <property type="molecule type" value="Genomic_DNA"/>
</dbReference>
<reference evidence="1 2" key="1">
    <citation type="journal article" date="2021" name="BMC Biol.">
        <title>Horizontally acquired antibacterial genes associated with adaptive radiation of ladybird beetles.</title>
        <authorList>
            <person name="Li H.S."/>
            <person name="Tang X.F."/>
            <person name="Huang Y.H."/>
            <person name="Xu Z.Y."/>
            <person name="Chen M.L."/>
            <person name="Du X.Y."/>
            <person name="Qiu B.Y."/>
            <person name="Chen P.T."/>
            <person name="Zhang W."/>
            <person name="Slipinski A."/>
            <person name="Escalona H.E."/>
            <person name="Waterhouse R.M."/>
            <person name="Zwick A."/>
            <person name="Pang H."/>
        </authorList>
    </citation>
    <scope>NUCLEOTIDE SEQUENCE [LARGE SCALE GENOMIC DNA]</scope>
    <source>
        <strain evidence="1">SYSU2018</strain>
    </source>
</reference>
<protein>
    <submittedName>
        <fullName evidence="1">Uncharacterized protein</fullName>
    </submittedName>
</protein>